<comment type="caution">
    <text evidence="3">The sequence shown here is derived from an EMBL/GenBank/DDBJ whole genome shotgun (WGS) entry which is preliminary data.</text>
</comment>
<feature type="coiled-coil region" evidence="1">
    <location>
        <begin position="7"/>
        <end position="78"/>
    </location>
</feature>
<dbReference type="AlphaFoldDB" id="A0A8J6U3S1"/>
<evidence type="ECO:0000313" key="4">
    <source>
        <dbReference type="Proteomes" id="UP000643405"/>
    </source>
</evidence>
<evidence type="ECO:0000313" key="3">
    <source>
        <dbReference type="EMBL" id="MBD0417253.1"/>
    </source>
</evidence>
<dbReference type="RefSeq" id="WP_188166693.1">
    <property type="nucleotide sequence ID" value="NZ_JACVVX010000011.1"/>
</dbReference>
<name>A0A8J6U3S1_9HYPH</name>
<feature type="transmembrane region" description="Helical" evidence="2">
    <location>
        <begin position="88"/>
        <end position="105"/>
    </location>
</feature>
<dbReference type="Proteomes" id="UP000643405">
    <property type="component" value="Unassembled WGS sequence"/>
</dbReference>
<proteinExistence type="predicted"/>
<evidence type="ECO:0000256" key="2">
    <source>
        <dbReference type="SAM" id="Phobius"/>
    </source>
</evidence>
<sequence>MAAATRAGTAQRDVAQLEADIAALKADVERLTADLAATSEHGFGAAKRAAAQGAEQLKVQGEAALDSLKTNAKDIEAQVIANVHEKPITSLAIAAGVGFFFALLTRR</sequence>
<keyword evidence="1" id="KW-0175">Coiled coil</keyword>
<keyword evidence="2" id="KW-1133">Transmembrane helix</keyword>
<keyword evidence="4" id="KW-1185">Reference proteome</keyword>
<accession>A0A8J6U3S1</accession>
<keyword evidence="2" id="KW-0812">Transmembrane</keyword>
<gene>
    <name evidence="3" type="ORF">ICI42_21675</name>
</gene>
<reference evidence="3" key="1">
    <citation type="submission" date="2020-09" db="EMBL/GenBank/DDBJ databases">
        <title>Genome seq and assembly of Tianweitania sp.</title>
        <authorList>
            <person name="Chhetri G."/>
        </authorList>
    </citation>
    <scope>NUCLEOTIDE SEQUENCE</scope>
    <source>
        <strain evidence="3">Rool2</strain>
    </source>
</reference>
<evidence type="ECO:0000256" key="1">
    <source>
        <dbReference type="SAM" id="Coils"/>
    </source>
</evidence>
<keyword evidence="2" id="KW-0472">Membrane</keyword>
<protein>
    <submittedName>
        <fullName evidence="3">DUF883 family protein</fullName>
    </submittedName>
</protein>
<organism evidence="3 4">
    <name type="scientific">Oryzicola mucosus</name>
    <dbReference type="NCBI Taxonomy" id="2767425"/>
    <lineage>
        <taxon>Bacteria</taxon>
        <taxon>Pseudomonadati</taxon>
        <taxon>Pseudomonadota</taxon>
        <taxon>Alphaproteobacteria</taxon>
        <taxon>Hyphomicrobiales</taxon>
        <taxon>Phyllobacteriaceae</taxon>
        <taxon>Oryzicola</taxon>
    </lineage>
</organism>
<dbReference type="EMBL" id="JACVVX010000011">
    <property type="protein sequence ID" value="MBD0417253.1"/>
    <property type="molecule type" value="Genomic_DNA"/>
</dbReference>